<dbReference type="SUPFAM" id="SSF47384">
    <property type="entry name" value="Homodimeric domain of signal transducing histidine kinase"/>
    <property type="match status" value="2"/>
</dbReference>
<gene>
    <name evidence="15" type="ORF">KIH39_08970</name>
</gene>
<evidence type="ECO:0000256" key="2">
    <source>
        <dbReference type="ARBA" id="ARBA00012438"/>
    </source>
</evidence>
<dbReference type="SUPFAM" id="SSF55781">
    <property type="entry name" value="GAF domain-like"/>
    <property type="match status" value="2"/>
</dbReference>
<evidence type="ECO:0000256" key="3">
    <source>
        <dbReference type="ARBA" id="ARBA00022553"/>
    </source>
</evidence>
<dbReference type="FunFam" id="1.10.287.130:FF:000001">
    <property type="entry name" value="Two-component sensor histidine kinase"/>
    <property type="match status" value="1"/>
</dbReference>
<dbReference type="SMART" id="SM00387">
    <property type="entry name" value="HATPase_c"/>
    <property type="match status" value="2"/>
</dbReference>
<dbReference type="InterPro" id="IPR011006">
    <property type="entry name" value="CheY-like_superfamily"/>
</dbReference>
<evidence type="ECO:0000259" key="14">
    <source>
        <dbReference type="PROSITE" id="PS50112"/>
    </source>
</evidence>
<feature type="domain" description="Response regulatory" evidence="13">
    <location>
        <begin position="1440"/>
        <end position="1556"/>
    </location>
</feature>
<keyword evidence="4" id="KW-0808">Transferase</keyword>
<dbReference type="InterPro" id="IPR013656">
    <property type="entry name" value="PAS_4"/>
</dbReference>
<evidence type="ECO:0000256" key="1">
    <source>
        <dbReference type="ARBA" id="ARBA00000085"/>
    </source>
</evidence>
<dbReference type="CDD" id="cd16922">
    <property type="entry name" value="HATPase_EvgS-ArcB-TorS-like"/>
    <property type="match status" value="1"/>
</dbReference>
<dbReference type="Pfam" id="PF13426">
    <property type="entry name" value="PAS_9"/>
    <property type="match status" value="1"/>
</dbReference>
<dbReference type="InterPro" id="IPR005467">
    <property type="entry name" value="His_kinase_dom"/>
</dbReference>
<dbReference type="FunFam" id="1.10.287.130:FF:000045">
    <property type="entry name" value="Two-component system sensor histidine kinase/response regulator"/>
    <property type="match status" value="1"/>
</dbReference>
<evidence type="ECO:0000313" key="15">
    <source>
        <dbReference type="EMBL" id="QVL34020.1"/>
    </source>
</evidence>
<dbReference type="EC" id="2.7.13.3" evidence="2"/>
<dbReference type="InterPro" id="IPR003018">
    <property type="entry name" value="GAF"/>
</dbReference>
<accession>A0A8E6B8D3</accession>
<dbReference type="SUPFAM" id="SSF52172">
    <property type="entry name" value="CheY-like"/>
    <property type="match status" value="2"/>
</dbReference>
<feature type="domain" description="Histidine kinase" evidence="12">
    <location>
        <begin position="338"/>
        <end position="557"/>
    </location>
</feature>
<keyword evidence="6" id="KW-0418">Kinase</keyword>
<dbReference type="InterPro" id="IPR035965">
    <property type="entry name" value="PAS-like_dom_sf"/>
</dbReference>
<keyword evidence="8" id="KW-0902">Two-component regulatory system</keyword>
<dbReference type="CDD" id="cd17580">
    <property type="entry name" value="REC_2_DhkD-like"/>
    <property type="match status" value="1"/>
</dbReference>
<dbReference type="SUPFAM" id="SSF55874">
    <property type="entry name" value="ATPase domain of HSP90 chaperone/DNA topoisomerase II/histidine kinase"/>
    <property type="match status" value="2"/>
</dbReference>
<sequence>MGERTRSYDWSQTALGPVIGWPQSLRSALSICLNSSFPIAIYWGSDLTLLYNDDWSPIPGKKHPWTLGRPAREAWPEIWHIIEPLFERVLATGEATRSRDQLLPMHRHGFTEECYFDYTFSPIRGESGAVEGVFNAVLETTTRVVGERRLRTLRELAAWKAGRDGSEVDACITAARILDGNPHDLPFALIYLVDENRQQAVLYGNTGLNRGASACPVTIDLGGWDPSWPLRRAFETGQALEIVDLPRSFGPLPGGAWPEPSHRAIVVPLVKPGQPPTGFLVAGISPRLPFNEEYRGFIHLLAGHIAAAVASARAYEEEKRRAEALAELDRAKTAFFSNVSHEYRTPLTLLLGPIEGLLARGNDDLKPETVRNELEVVNRNGQRLLRLVNSLLDFSRIEAGRVRAAYQPTDLAELTTDLASAFRSACEFAGLRLEVDCPPLGEPVFVDPEMWEKVVLNLLSNAFKYTFNGAISIHIHRVGDHAELKIRDTGIGIPAEEIPRLFERFHRVENARGRTHEGSGIGLALVQELVKLHGGNVSAESELGKGTTFTVSLPFGSSHLSSDRIIEFENRTRGISQASPYVEEALRWLPDEQYKTTTDSFFDTASLSNFHAAFASDDVRPRVLVADDNADMRQYILRLLNGTFRVEAVADGEAALSVVRERRPDLILTDVMMPRLDGFGLIQKLRADSRTCNIPIIMLSARAGEESRVEGMQAGADDYLVKPFGARELLARVTAHLQMARMRLEATNSLMKSEERFRLLFETMSEGFAIDEIIVDETGRACDLRYLEVNPAFERHTGLKRSEIIGKTVRELFPDSEPLWFERYGEVVSSGVAAHFQSKFGPLGRWFEVSAYKTGPVQFATVFFDITDRIRAEETKIELLKELETQNAFIKAVLSQVPAAIVVADAETGEIRLTNEEAHRIVKHEYHPGTRLEDYGNTYIREAFATDGSRYATGRWPLDRALRGETVVGEEIENVMFDRSRVIVRVNASPIRVGEKVVAAVVAFHDITDRKIAEWSARFLADASVTLAGLVDYEDTLQRVAQLAVPGFADCVVVDIADKPKSDGQLIVAHTDSSKADLVRTIHRRVARISINGPANILRTGCAEIQSIITDEMLQQAAQDQDDLRLLRELSPKSYIGVPLKVQGETVGVLTFLLTKLDRHYGDNDFTVAKDLASRASIAIENSQLYARLKEADRRKDEFLATLAHELRNPLAPIRNGLQLLRLSGHESITGKKTLSMMERQLSQMVRLVDDLMDVSRINQGKLELRKERIDLTTIMNSALETSRPLIEQMSHSLEVVLPSERVLVEADQIRLAQVFSNLLNNAAKYSERNGQIIFAAERHGGQVAVSVRDSGIGIAHDQKPQLFEMFSQVKTALERSQGGLGIGLALVKRLVEMHGGQIEVRSDGLDKGSEFVMTLPVVKELRPVPEPGGPNLEPKTSLRILVVDDNRDSADSLAEMLKLFGGDICTAYDGEQAVVTAAQFRPDVIVLDIGLPKLNGYEACRRIRDLPGSNGVVMIAQTGWGQEEDRRRTHEAGFNHHLVKPVDPGDLMKLLSKLQPVKT</sequence>
<dbReference type="GO" id="GO:0000155">
    <property type="term" value="F:phosphorelay sensor kinase activity"/>
    <property type="evidence" value="ECO:0007669"/>
    <property type="project" value="InterPro"/>
</dbReference>
<dbReference type="EMBL" id="CP074694">
    <property type="protein sequence ID" value="QVL34020.1"/>
    <property type="molecule type" value="Genomic_DNA"/>
</dbReference>
<dbReference type="PROSITE" id="PS50110">
    <property type="entry name" value="RESPONSE_REGULATORY"/>
    <property type="match status" value="2"/>
</dbReference>
<dbReference type="PROSITE" id="PS50112">
    <property type="entry name" value="PAS"/>
    <property type="match status" value="1"/>
</dbReference>
<dbReference type="PANTHER" id="PTHR43547">
    <property type="entry name" value="TWO-COMPONENT HISTIDINE KINASE"/>
    <property type="match status" value="1"/>
</dbReference>
<evidence type="ECO:0000256" key="8">
    <source>
        <dbReference type="ARBA" id="ARBA00023012"/>
    </source>
</evidence>
<dbReference type="Gene3D" id="3.30.450.40">
    <property type="match status" value="2"/>
</dbReference>
<dbReference type="Gene3D" id="3.40.50.2300">
    <property type="match status" value="2"/>
</dbReference>
<evidence type="ECO:0000259" key="13">
    <source>
        <dbReference type="PROSITE" id="PS50110"/>
    </source>
</evidence>
<dbReference type="InterPro" id="IPR003661">
    <property type="entry name" value="HisK_dim/P_dom"/>
</dbReference>
<dbReference type="PRINTS" id="PR00344">
    <property type="entry name" value="BCTRLSENSOR"/>
</dbReference>
<evidence type="ECO:0000256" key="9">
    <source>
        <dbReference type="ARBA" id="ARBA00023136"/>
    </source>
</evidence>
<dbReference type="SMART" id="SM00448">
    <property type="entry name" value="REC"/>
    <property type="match status" value="2"/>
</dbReference>
<evidence type="ECO:0000256" key="6">
    <source>
        <dbReference type="ARBA" id="ARBA00022777"/>
    </source>
</evidence>
<dbReference type="Pfam" id="PF13188">
    <property type="entry name" value="PAS_8"/>
    <property type="match status" value="1"/>
</dbReference>
<reference evidence="15" key="1">
    <citation type="submission" date="2021-05" db="EMBL/GenBank/DDBJ databases">
        <title>Complete genome sequence of the cellulolytic planctomycete Telmatocola sphagniphila SP2T and characterization of the first cellulase from planctomycetes.</title>
        <authorList>
            <person name="Rakitin A.L."/>
            <person name="Beletsky A.V."/>
            <person name="Naumoff D.G."/>
            <person name="Kulichevskaya I.S."/>
            <person name="Mardanov A.V."/>
            <person name="Ravin N.V."/>
            <person name="Dedysh S.N."/>
        </authorList>
    </citation>
    <scope>NUCLEOTIDE SEQUENCE</scope>
    <source>
        <strain evidence="15">SP2T</strain>
    </source>
</reference>
<dbReference type="InterPro" id="IPR003594">
    <property type="entry name" value="HATPase_dom"/>
</dbReference>
<dbReference type="Pfam" id="PF08448">
    <property type="entry name" value="PAS_4"/>
    <property type="match status" value="1"/>
</dbReference>
<keyword evidence="3 10" id="KW-0597">Phosphoprotein</keyword>
<dbReference type="InterPro" id="IPR036097">
    <property type="entry name" value="HisK_dim/P_sf"/>
</dbReference>
<evidence type="ECO:0000259" key="12">
    <source>
        <dbReference type="PROSITE" id="PS50109"/>
    </source>
</evidence>
<feature type="modified residue" description="4-aspartylphosphate" evidence="10">
    <location>
        <position position="670"/>
    </location>
</feature>
<dbReference type="CDD" id="cd00130">
    <property type="entry name" value="PAS"/>
    <property type="match status" value="1"/>
</dbReference>
<dbReference type="Pfam" id="PF02518">
    <property type="entry name" value="HATPase_c"/>
    <property type="match status" value="2"/>
</dbReference>
<dbReference type="InterPro" id="IPR004358">
    <property type="entry name" value="Sig_transdc_His_kin-like_C"/>
</dbReference>
<dbReference type="Proteomes" id="UP000676194">
    <property type="component" value="Chromosome"/>
</dbReference>
<keyword evidence="5" id="KW-0547">Nucleotide-binding</keyword>
<dbReference type="PROSITE" id="PS50109">
    <property type="entry name" value="HIS_KIN"/>
    <property type="match status" value="2"/>
</dbReference>
<dbReference type="PANTHER" id="PTHR43547:SF2">
    <property type="entry name" value="HYBRID SIGNAL TRANSDUCTION HISTIDINE KINASE C"/>
    <property type="match status" value="1"/>
</dbReference>
<dbReference type="FunFam" id="3.30.565.10:FF:000006">
    <property type="entry name" value="Sensor histidine kinase WalK"/>
    <property type="match status" value="1"/>
</dbReference>
<evidence type="ECO:0000256" key="5">
    <source>
        <dbReference type="ARBA" id="ARBA00022741"/>
    </source>
</evidence>
<organism evidence="15 16">
    <name type="scientific">Telmatocola sphagniphila</name>
    <dbReference type="NCBI Taxonomy" id="1123043"/>
    <lineage>
        <taxon>Bacteria</taxon>
        <taxon>Pseudomonadati</taxon>
        <taxon>Planctomycetota</taxon>
        <taxon>Planctomycetia</taxon>
        <taxon>Gemmatales</taxon>
        <taxon>Gemmataceae</taxon>
    </lineage>
</organism>
<dbReference type="Pfam" id="PF00072">
    <property type="entry name" value="Response_reg"/>
    <property type="match status" value="2"/>
</dbReference>
<dbReference type="Pfam" id="PF00512">
    <property type="entry name" value="HisKA"/>
    <property type="match status" value="2"/>
</dbReference>
<dbReference type="InterPro" id="IPR036890">
    <property type="entry name" value="HATPase_C_sf"/>
</dbReference>
<dbReference type="InterPro" id="IPR000014">
    <property type="entry name" value="PAS"/>
</dbReference>
<dbReference type="Pfam" id="PF13185">
    <property type="entry name" value="GAF_2"/>
    <property type="match status" value="2"/>
</dbReference>
<dbReference type="FunFam" id="3.30.565.10:FF:000037">
    <property type="entry name" value="Hybrid sensor histidine kinase/response regulator"/>
    <property type="match status" value="1"/>
</dbReference>
<dbReference type="SUPFAM" id="SSF55785">
    <property type="entry name" value="PYP-like sensor domain (PAS domain)"/>
    <property type="match status" value="3"/>
</dbReference>
<keyword evidence="7" id="KW-0067">ATP-binding</keyword>
<evidence type="ECO:0000256" key="4">
    <source>
        <dbReference type="ARBA" id="ARBA00022679"/>
    </source>
</evidence>
<dbReference type="GO" id="GO:0005524">
    <property type="term" value="F:ATP binding"/>
    <property type="evidence" value="ECO:0007669"/>
    <property type="project" value="UniProtKB-KW"/>
</dbReference>
<feature type="modified residue" description="4-aspartylphosphate" evidence="10">
    <location>
        <position position="1489"/>
    </location>
</feature>
<comment type="catalytic activity">
    <reaction evidence="1">
        <text>ATP + protein L-histidine = ADP + protein N-phospho-L-histidine.</text>
        <dbReference type="EC" id="2.7.13.3"/>
    </reaction>
</comment>
<dbReference type="CDD" id="cd17574">
    <property type="entry name" value="REC_OmpR"/>
    <property type="match status" value="1"/>
</dbReference>
<proteinExistence type="predicted"/>
<dbReference type="CDD" id="cd00082">
    <property type="entry name" value="HisKA"/>
    <property type="match status" value="2"/>
</dbReference>
<feature type="domain" description="Response regulatory" evidence="13">
    <location>
        <begin position="622"/>
        <end position="737"/>
    </location>
</feature>
<dbReference type="Gene3D" id="1.10.287.130">
    <property type="match status" value="2"/>
</dbReference>
<dbReference type="NCBIfam" id="TIGR00229">
    <property type="entry name" value="sensory_box"/>
    <property type="match status" value="1"/>
</dbReference>
<feature type="domain" description="PAS" evidence="14">
    <location>
        <begin position="753"/>
        <end position="831"/>
    </location>
</feature>
<evidence type="ECO:0000256" key="7">
    <source>
        <dbReference type="ARBA" id="ARBA00022840"/>
    </source>
</evidence>
<feature type="domain" description="Histidine kinase" evidence="12">
    <location>
        <begin position="1202"/>
        <end position="1420"/>
    </location>
</feature>
<evidence type="ECO:0000256" key="11">
    <source>
        <dbReference type="SAM" id="Coils"/>
    </source>
</evidence>
<keyword evidence="11" id="KW-0175">Coiled coil</keyword>
<dbReference type="InterPro" id="IPR029016">
    <property type="entry name" value="GAF-like_dom_sf"/>
</dbReference>
<evidence type="ECO:0000313" key="16">
    <source>
        <dbReference type="Proteomes" id="UP000676194"/>
    </source>
</evidence>
<dbReference type="SMART" id="SM00065">
    <property type="entry name" value="GAF"/>
    <property type="match status" value="2"/>
</dbReference>
<dbReference type="InterPro" id="IPR001789">
    <property type="entry name" value="Sig_transdc_resp-reg_receiver"/>
</dbReference>
<evidence type="ECO:0000256" key="10">
    <source>
        <dbReference type="PROSITE-ProRule" id="PRU00169"/>
    </source>
</evidence>
<protein>
    <recommendedName>
        <fullName evidence="2">histidine kinase</fullName>
        <ecNumber evidence="2">2.7.13.3</ecNumber>
    </recommendedName>
</protein>
<keyword evidence="9" id="KW-0472">Membrane</keyword>
<name>A0A8E6B8D3_9BACT</name>
<dbReference type="SMART" id="SM00091">
    <property type="entry name" value="PAS"/>
    <property type="match status" value="2"/>
</dbReference>
<dbReference type="RefSeq" id="WP_213498995.1">
    <property type="nucleotide sequence ID" value="NZ_CP074694.1"/>
</dbReference>
<dbReference type="KEGG" id="tsph:KIH39_08970"/>
<keyword evidence="16" id="KW-1185">Reference proteome</keyword>
<feature type="coiled-coil region" evidence="11">
    <location>
        <begin position="305"/>
        <end position="332"/>
    </location>
</feature>
<dbReference type="Gene3D" id="3.30.450.20">
    <property type="entry name" value="PAS domain"/>
    <property type="match status" value="3"/>
</dbReference>
<dbReference type="Gene3D" id="3.30.565.10">
    <property type="entry name" value="Histidine kinase-like ATPase, C-terminal domain"/>
    <property type="match status" value="2"/>
</dbReference>
<dbReference type="SMART" id="SM00388">
    <property type="entry name" value="HisKA"/>
    <property type="match status" value="2"/>
</dbReference>